<dbReference type="Pfam" id="PF21349">
    <property type="entry name" value="RUBY_RBDX"/>
    <property type="match status" value="1"/>
</dbReference>
<dbReference type="OrthoDB" id="9805587at2"/>
<evidence type="ECO:0000313" key="2">
    <source>
        <dbReference type="EMBL" id="ACV68192.1"/>
    </source>
</evidence>
<accession>C8X195</accession>
<name>C8X195_DESRD</name>
<dbReference type="EMBL" id="CP001734">
    <property type="protein sequence ID" value="ACV68192.1"/>
    <property type="molecule type" value="Genomic_DNA"/>
</dbReference>
<dbReference type="InterPro" id="IPR048574">
    <property type="entry name" value="RUBY_RBDX"/>
</dbReference>
<evidence type="ECO:0000259" key="1">
    <source>
        <dbReference type="Pfam" id="PF21349"/>
    </source>
</evidence>
<dbReference type="AlphaFoldDB" id="C8X195"/>
<dbReference type="SUPFAM" id="SSF57802">
    <property type="entry name" value="Rubredoxin-like"/>
    <property type="match status" value="1"/>
</dbReference>
<protein>
    <recommendedName>
        <fullName evidence="1">Rubrerythrin rubredoxin-like domain-containing protein</fullName>
    </recommendedName>
</protein>
<sequence>MAVWKCSHCGYTVDQTEPPEPCPSCGSECTFVDATCYTPECGGPEGGNINPDVGASKPKK</sequence>
<reference evidence="2 3" key="2">
    <citation type="journal article" date="2010" name="Stand. Genomic Sci.">
        <title>Complete genome sequence of Desulfohalobium retbaense type strain (HR(100)).</title>
        <authorList>
            <person name="Spring S."/>
            <person name="Nolan M."/>
            <person name="Lapidus A."/>
            <person name="Glavina Del Rio T."/>
            <person name="Copeland A."/>
            <person name="Tice H."/>
            <person name="Cheng J.F."/>
            <person name="Lucas S."/>
            <person name="Land M."/>
            <person name="Chen F."/>
            <person name="Bruce D."/>
            <person name="Goodwin L."/>
            <person name="Pitluck S."/>
            <person name="Ivanova N."/>
            <person name="Mavromatis K."/>
            <person name="Mikhailova N."/>
            <person name="Pati A."/>
            <person name="Chen A."/>
            <person name="Palaniappan K."/>
            <person name="Hauser L."/>
            <person name="Chang Y.J."/>
            <person name="Jeffries C.D."/>
            <person name="Munk C."/>
            <person name="Kiss H."/>
            <person name="Chain P."/>
            <person name="Han C."/>
            <person name="Brettin T."/>
            <person name="Detter J.C."/>
            <person name="Schuler E."/>
            <person name="Goker M."/>
            <person name="Rohde M."/>
            <person name="Bristow J."/>
            <person name="Eisen J.A."/>
            <person name="Markowitz V."/>
            <person name="Hugenholtz P."/>
            <person name="Kyrpides N.C."/>
            <person name="Klenk H.P."/>
        </authorList>
    </citation>
    <scope>NUCLEOTIDE SEQUENCE [LARGE SCALE GENOMIC DNA]</scope>
    <source>
        <strain evidence="2 3">DSM 5692</strain>
    </source>
</reference>
<feature type="domain" description="Rubrerythrin rubredoxin-like" evidence="1">
    <location>
        <begin position="4"/>
        <end position="27"/>
    </location>
</feature>
<gene>
    <name evidence="2" type="ordered locus">Dret_0901</name>
</gene>
<keyword evidence="3" id="KW-1185">Reference proteome</keyword>
<dbReference type="Proteomes" id="UP000001052">
    <property type="component" value="Chromosome"/>
</dbReference>
<dbReference type="HOGENOM" id="CLU_2810951_0_0_7"/>
<proteinExistence type="predicted"/>
<dbReference type="Gene3D" id="2.20.28.10">
    <property type="match status" value="1"/>
</dbReference>
<reference evidence="3" key="1">
    <citation type="submission" date="2009-09" db="EMBL/GenBank/DDBJ databases">
        <title>The complete chromosome of Desulfohalobium retbaense DSM 5692.</title>
        <authorList>
            <consortium name="US DOE Joint Genome Institute (JGI-PGF)"/>
            <person name="Lucas S."/>
            <person name="Copeland A."/>
            <person name="Lapidus A."/>
            <person name="Glavina del Rio T."/>
            <person name="Dalin E."/>
            <person name="Tice H."/>
            <person name="Bruce D."/>
            <person name="Goodwin L."/>
            <person name="Pitluck S."/>
            <person name="Kyrpides N."/>
            <person name="Mavromatis K."/>
            <person name="Ivanova N."/>
            <person name="Mikhailova N."/>
            <person name="Munk A.C."/>
            <person name="Brettin T."/>
            <person name="Detter J.C."/>
            <person name="Han C."/>
            <person name="Tapia R."/>
            <person name="Larimer F."/>
            <person name="Land M."/>
            <person name="Hauser L."/>
            <person name="Markowitz V."/>
            <person name="Cheng J.-F."/>
            <person name="Hugenholtz P."/>
            <person name="Woyke T."/>
            <person name="Wu D."/>
            <person name="Spring S."/>
            <person name="Klenk H.-P."/>
            <person name="Eisen J.A."/>
        </authorList>
    </citation>
    <scope>NUCLEOTIDE SEQUENCE [LARGE SCALE GENOMIC DNA]</scope>
    <source>
        <strain evidence="3">DSM 5692</strain>
    </source>
</reference>
<dbReference type="eggNOG" id="COG1592">
    <property type="taxonomic scope" value="Bacteria"/>
</dbReference>
<dbReference type="RefSeq" id="WP_015751350.1">
    <property type="nucleotide sequence ID" value="NC_013223.1"/>
</dbReference>
<organism evidence="2 3">
    <name type="scientific">Desulfohalobium retbaense (strain ATCC 49708 / DSM 5692 / JCM 16813 / HR100)</name>
    <dbReference type="NCBI Taxonomy" id="485915"/>
    <lineage>
        <taxon>Bacteria</taxon>
        <taxon>Pseudomonadati</taxon>
        <taxon>Thermodesulfobacteriota</taxon>
        <taxon>Desulfovibrionia</taxon>
        <taxon>Desulfovibrionales</taxon>
        <taxon>Desulfohalobiaceae</taxon>
        <taxon>Desulfohalobium</taxon>
    </lineage>
</organism>
<evidence type="ECO:0000313" key="3">
    <source>
        <dbReference type="Proteomes" id="UP000001052"/>
    </source>
</evidence>
<dbReference type="KEGG" id="drt:Dret_0901"/>